<dbReference type="GO" id="GO:0030968">
    <property type="term" value="P:endoplasmic reticulum unfolded protein response"/>
    <property type="evidence" value="ECO:0007669"/>
    <property type="project" value="TreeGrafter"/>
</dbReference>
<sequence>MEPSSDPSMPFHHHRHGQRHQPLGSSQPSSGSTSQLSRSHSQGPASPSASTAASSNPFVRSHDDEPPTPLSGHPSGSISVAIKCPSLDKDSAVVTVSKNDTVLALKQAIQTTWAGAPRADGMRCIRSGRILSDNEVFSQLAETLEPGEPLSLHLVIRPDAWSDPQNRPTPSRRNSYLRQNQHQLQHQRQNDLPRSALATQLNLQDDVPPPPSVTSTEHPPHWTPTFEPYFSEVDPTPAESTSHLPSLHDVHDVSASSSETTRNMISSTAGQAEADVYTVLDEILRVTAPDNWPLLNEALSEAYDEYVTMYEVIYEQARAAQKGSTSTSSSLPLPPSQSDLLTSIETTLLGWEPVQMPNDEHASTAPQSSDTGYQYLYQQVTHRGLPYLLRISTTPLAVQRSEALSTLLQRITTLGTVISKLDNIIMLSRLIKAQPPTSNSAAALGASAPTQLNGASATGRTMALERGGPVAYVARISQNLVADLRGVTLADVIAVIVPMAFIGFKVGILLSVMLRGADSFRWYFVLGMASVYVVFESYRIVQRRMRVRQRRTPRAAAAPPQAAAAAGDADAGAAGAAGAAAAAATPTGANVPTAPSNEEAAERQATDTPLQPLPPPQAPRRMRSRTRFTYDWCIDHVAFIGLDVEDQELGLLPPNGTTGRHIGWVERVLVSEWLLPILVFVITMMPAVEQRRKRAIEERERVIRKWTRLEQERRERMIELQRKEAEEQGRSDTAVRDEEVSAGQMEGQSKRVEYADRMVRQRRTGEEVWLDEEEEEGMRLARELQEEGDGMEDMNIF</sequence>
<dbReference type="STRING" id="1305764.R9PAL2"/>
<dbReference type="PROSITE" id="PS50053">
    <property type="entry name" value="UBIQUITIN_2"/>
    <property type="match status" value="1"/>
</dbReference>
<keyword evidence="4 6" id="KW-0472">Membrane</keyword>
<dbReference type="OrthoDB" id="21589at2759"/>
<reference evidence="9" key="1">
    <citation type="journal article" date="2013" name="Genome Announc.">
        <title>Draft genome sequence of the basidiomycetous yeast-like fungus Pseudozyma hubeiensis SY62, which produces an abundant amount of the biosurfactant mannosylerythritol lipids.</title>
        <authorList>
            <person name="Konishi M."/>
            <person name="Hatada Y."/>
            <person name="Horiuchi J."/>
        </authorList>
    </citation>
    <scope>NUCLEOTIDE SEQUENCE [LARGE SCALE GENOMIC DNA]</scope>
    <source>
        <strain evidence="9">SY62</strain>
    </source>
</reference>
<organism evidence="8 9">
    <name type="scientific">Pseudozyma hubeiensis (strain SY62)</name>
    <name type="common">Yeast</name>
    <dbReference type="NCBI Taxonomy" id="1305764"/>
    <lineage>
        <taxon>Eukaryota</taxon>
        <taxon>Fungi</taxon>
        <taxon>Dikarya</taxon>
        <taxon>Basidiomycota</taxon>
        <taxon>Ustilaginomycotina</taxon>
        <taxon>Ustilaginomycetes</taxon>
        <taxon>Ustilaginales</taxon>
        <taxon>Ustilaginaceae</taxon>
        <taxon>Pseudozyma</taxon>
    </lineage>
</organism>
<dbReference type="Proteomes" id="UP000014071">
    <property type="component" value="Unassembled WGS sequence"/>
</dbReference>
<feature type="region of interest" description="Disordered" evidence="5">
    <location>
        <begin position="1"/>
        <end position="77"/>
    </location>
</feature>
<keyword evidence="2 6" id="KW-0812">Transmembrane</keyword>
<feature type="region of interest" description="Disordered" evidence="5">
    <location>
        <begin position="723"/>
        <end position="752"/>
    </location>
</feature>
<comment type="subcellular location">
    <subcellularLocation>
        <location evidence="1">Membrane</location>
    </subcellularLocation>
</comment>
<feature type="transmembrane region" description="Helical" evidence="6">
    <location>
        <begin position="492"/>
        <end position="514"/>
    </location>
</feature>
<dbReference type="SUPFAM" id="SSF54236">
    <property type="entry name" value="Ubiquitin-like"/>
    <property type="match status" value="1"/>
</dbReference>
<accession>R9PAL2</accession>
<evidence type="ECO:0000313" key="9">
    <source>
        <dbReference type="Proteomes" id="UP000014071"/>
    </source>
</evidence>
<protein>
    <recommendedName>
        <fullName evidence="7">Ubiquitin-like domain-containing protein</fullName>
    </recommendedName>
</protein>
<dbReference type="eggNOG" id="ENOG502S598">
    <property type="taxonomic scope" value="Eukaryota"/>
</dbReference>
<dbReference type="InterPro" id="IPR029071">
    <property type="entry name" value="Ubiquitin-like_domsf"/>
</dbReference>
<feature type="compositionally biased region" description="Low complexity" evidence="5">
    <location>
        <begin position="177"/>
        <end position="187"/>
    </location>
</feature>
<evidence type="ECO:0000256" key="4">
    <source>
        <dbReference type="ARBA" id="ARBA00023136"/>
    </source>
</evidence>
<feature type="region of interest" description="Disordered" evidence="5">
    <location>
        <begin position="160"/>
        <end position="243"/>
    </location>
</feature>
<keyword evidence="9" id="KW-1185">Reference proteome</keyword>
<dbReference type="RefSeq" id="XP_012191956.1">
    <property type="nucleotide sequence ID" value="XM_012336566.1"/>
</dbReference>
<feature type="region of interest" description="Disordered" evidence="5">
    <location>
        <begin position="586"/>
        <end position="622"/>
    </location>
</feature>
<dbReference type="InterPro" id="IPR000626">
    <property type="entry name" value="Ubiquitin-like_dom"/>
</dbReference>
<dbReference type="InterPro" id="IPR039751">
    <property type="entry name" value="HERPUD1/2"/>
</dbReference>
<evidence type="ECO:0000256" key="1">
    <source>
        <dbReference type="ARBA" id="ARBA00004370"/>
    </source>
</evidence>
<feature type="compositionally biased region" description="Basic and acidic residues" evidence="5">
    <location>
        <begin position="723"/>
        <end position="739"/>
    </location>
</feature>
<dbReference type="HOGENOM" id="CLU_015633_0_0_1"/>
<proteinExistence type="predicted"/>
<evidence type="ECO:0000256" key="3">
    <source>
        <dbReference type="ARBA" id="ARBA00022989"/>
    </source>
</evidence>
<evidence type="ECO:0000256" key="2">
    <source>
        <dbReference type="ARBA" id="ARBA00022692"/>
    </source>
</evidence>
<dbReference type="GeneID" id="24111235"/>
<evidence type="ECO:0000256" key="5">
    <source>
        <dbReference type="SAM" id="MobiDB-lite"/>
    </source>
</evidence>
<gene>
    <name evidence="8" type="ORF">PHSY_005963</name>
</gene>
<feature type="domain" description="Ubiquitin-like" evidence="7">
    <location>
        <begin position="78"/>
        <end position="140"/>
    </location>
</feature>
<feature type="transmembrane region" description="Helical" evidence="6">
    <location>
        <begin position="520"/>
        <end position="541"/>
    </location>
</feature>
<evidence type="ECO:0000259" key="7">
    <source>
        <dbReference type="PROSITE" id="PS50053"/>
    </source>
</evidence>
<evidence type="ECO:0000313" key="8">
    <source>
        <dbReference type="EMBL" id="GAC98369.1"/>
    </source>
</evidence>
<dbReference type="PANTHER" id="PTHR12943:SF27">
    <property type="entry name" value="HOMOCYSTEINE-INDUCED ENDOPLASMIC RETICULUM PROTEIN, ISOFORM A"/>
    <property type="match status" value="1"/>
</dbReference>
<dbReference type="Gene3D" id="3.10.20.90">
    <property type="entry name" value="Phosphatidylinositol 3-kinase Catalytic Subunit, Chain A, domain 1"/>
    <property type="match status" value="1"/>
</dbReference>
<dbReference type="CDD" id="cd22249">
    <property type="entry name" value="UDM1_RNF168_RNF169-like"/>
    <property type="match status" value="1"/>
</dbReference>
<dbReference type="PANTHER" id="PTHR12943">
    <property type="entry name" value="HOMOCYSTEINE-RESPONSIVE ENDOPLASMIC RETICULUM-RESIDENT UNIQUITIN-LIKE DOMAIN HERPUD PROTEIN FAMILY MEMBER"/>
    <property type="match status" value="1"/>
</dbReference>
<feature type="compositionally biased region" description="Low complexity" evidence="5">
    <location>
        <begin position="20"/>
        <end position="55"/>
    </location>
</feature>
<evidence type="ECO:0000256" key="6">
    <source>
        <dbReference type="SAM" id="Phobius"/>
    </source>
</evidence>
<dbReference type="EMBL" id="DF238820">
    <property type="protein sequence ID" value="GAC98369.1"/>
    <property type="molecule type" value="Genomic_DNA"/>
</dbReference>
<dbReference type="GO" id="GO:0016020">
    <property type="term" value="C:membrane"/>
    <property type="evidence" value="ECO:0007669"/>
    <property type="project" value="UniProtKB-SubCell"/>
</dbReference>
<name>R9PAL2_PSEHS</name>
<feature type="compositionally biased region" description="Polar residues" evidence="5">
    <location>
        <begin position="163"/>
        <end position="176"/>
    </location>
</feature>
<keyword evidence="3 6" id="KW-1133">Transmembrane helix</keyword>
<dbReference type="AlphaFoldDB" id="R9PAL2"/>